<keyword evidence="3" id="KW-1185">Reference proteome</keyword>
<name>A0ABP8YUF2_9MICO</name>
<evidence type="ECO:0000313" key="2">
    <source>
        <dbReference type="EMBL" id="GAA4737993.1"/>
    </source>
</evidence>
<feature type="region of interest" description="Disordered" evidence="1">
    <location>
        <begin position="318"/>
        <end position="367"/>
    </location>
</feature>
<accession>A0ABP8YUF2</accession>
<sequence length="367" mass="40339">MPEIPPQGSAVFRLVSEIPPPVRHATGYEGFVRSLAEQRADAHALARDLPALLRFLAAHPDIPGDSALLRASAVFFGNALVVLHPRASWSTLAELEVGTRTRSIPVEHAVRMLIEHPERHDEFLEMLQTWDQDDEDDDELERLHDFEEHQQTELHLPEEAFRPPDLREQVYLDDAGQPIPYGDHDRWPDGPPDDAYERLTHQERFAPLQIEVDALVDYLARTCDVAVDHASAADGSRTITLTPAVGSPVRITSTPTGVIVRAGVLYEGYFPPCTCDACNESATTVAADLESALLAIIGGGLREQYPVGRKKWTHVALTTPGGGSSSSAGPLDPALDTRKQRSELRARLAELPDGRWPAWPHRGGTPA</sequence>
<dbReference type="InterPro" id="IPR045773">
    <property type="entry name" value="DUF6226"/>
</dbReference>
<gene>
    <name evidence="2" type="ORF">GCM10025783_05630</name>
</gene>
<proteinExistence type="predicted"/>
<evidence type="ECO:0000256" key="1">
    <source>
        <dbReference type="SAM" id="MobiDB-lite"/>
    </source>
</evidence>
<comment type="caution">
    <text evidence="2">The sequence shown here is derived from an EMBL/GenBank/DDBJ whole genome shotgun (WGS) entry which is preliminary data.</text>
</comment>
<protein>
    <submittedName>
        <fullName evidence="2">Uncharacterized protein</fullName>
    </submittedName>
</protein>
<dbReference type="Proteomes" id="UP001500121">
    <property type="component" value="Unassembled WGS sequence"/>
</dbReference>
<organism evidence="2 3">
    <name type="scientific">Amnibacterium soli</name>
    <dbReference type="NCBI Taxonomy" id="1282736"/>
    <lineage>
        <taxon>Bacteria</taxon>
        <taxon>Bacillati</taxon>
        <taxon>Actinomycetota</taxon>
        <taxon>Actinomycetes</taxon>
        <taxon>Micrococcales</taxon>
        <taxon>Microbacteriaceae</taxon>
        <taxon>Amnibacterium</taxon>
    </lineage>
</organism>
<dbReference type="Pfam" id="PF19736">
    <property type="entry name" value="DUF6226"/>
    <property type="match status" value="1"/>
</dbReference>
<reference evidence="3" key="1">
    <citation type="journal article" date="2019" name="Int. J. Syst. Evol. Microbiol.">
        <title>The Global Catalogue of Microorganisms (GCM) 10K type strain sequencing project: providing services to taxonomists for standard genome sequencing and annotation.</title>
        <authorList>
            <consortium name="The Broad Institute Genomics Platform"/>
            <consortium name="The Broad Institute Genome Sequencing Center for Infectious Disease"/>
            <person name="Wu L."/>
            <person name="Ma J."/>
        </authorList>
    </citation>
    <scope>NUCLEOTIDE SEQUENCE [LARGE SCALE GENOMIC DNA]</scope>
    <source>
        <strain evidence="3">JCM 19015</strain>
    </source>
</reference>
<dbReference type="EMBL" id="BAABLP010000001">
    <property type="protein sequence ID" value="GAA4737993.1"/>
    <property type="molecule type" value="Genomic_DNA"/>
</dbReference>
<dbReference type="RefSeq" id="WP_345479417.1">
    <property type="nucleotide sequence ID" value="NZ_BAABLP010000001.1"/>
</dbReference>
<evidence type="ECO:0000313" key="3">
    <source>
        <dbReference type="Proteomes" id="UP001500121"/>
    </source>
</evidence>
<feature type="compositionally biased region" description="Basic and acidic residues" evidence="1">
    <location>
        <begin position="335"/>
        <end position="353"/>
    </location>
</feature>